<name>A0A6A7C4S5_9PEZI</name>
<gene>
    <name evidence="2" type="ORF">K470DRAFT_9448</name>
</gene>
<keyword evidence="3" id="KW-1185">Reference proteome</keyword>
<dbReference type="EMBL" id="MU005966">
    <property type="protein sequence ID" value="KAF2862373.1"/>
    <property type="molecule type" value="Genomic_DNA"/>
</dbReference>
<sequence length="151" mass="16747">MLPYIFLNLSSLHTVCRWHPSPSASAAAQMLHVENSHNIKQRGRQVPSCRCNELVTFSHSELFSLGLRVASWKGSNNTIPPPRRVSHKKKKIVRGTKLSPGLCTVRRIQCGRDVIRSSDGIFDIGHVPREPSFDHEGGFPGPCTVGNPRNS</sequence>
<dbReference type="Proteomes" id="UP000799421">
    <property type="component" value="Unassembled WGS sequence"/>
</dbReference>
<protein>
    <submittedName>
        <fullName evidence="2">Uncharacterized protein</fullName>
    </submittedName>
</protein>
<proteinExistence type="predicted"/>
<reference evidence="2" key="1">
    <citation type="journal article" date="2020" name="Stud. Mycol.">
        <title>101 Dothideomycetes genomes: a test case for predicting lifestyles and emergence of pathogens.</title>
        <authorList>
            <person name="Haridas S."/>
            <person name="Albert R."/>
            <person name="Binder M."/>
            <person name="Bloem J."/>
            <person name="Labutti K."/>
            <person name="Salamov A."/>
            <person name="Andreopoulos B."/>
            <person name="Baker S."/>
            <person name="Barry K."/>
            <person name="Bills G."/>
            <person name="Bluhm B."/>
            <person name="Cannon C."/>
            <person name="Castanera R."/>
            <person name="Culley D."/>
            <person name="Daum C."/>
            <person name="Ezra D."/>
            <person name="Gonzalez J."/>
            <person name="Henrissat B."/>
            <person name="Kuo A."/>
            <person name="Liang C."/>
            <person name="Lipzen A."/>
            <person name="Lutzoni F."/>
            <person name="Magnuson J."/>
            <person name="Mondo S."/>
            <person name="Nolan M."/>
            <person name="Ohm R."/>
            <person name="Pangilinan J."/>
            <person name="Park H.-J."/>
            <person name="Ramirez L."/>
            <person name="Alfaro M."/>
            <person name="Sun H."/>
            <person name="Tritt A."/>
            <person name="Yoshinaga Y."/>
            <person name="Zwiers L.-H."/>
            <person name="Turgeon B."/>
            <person name="Goodwin S."/>
            <person name="Spatafora J."/>
            <person name="Crous P."/>
            <person name="Grigoriev I."/>
        </authorList>
    </citation>
    <scope>NUCLEOTIDE SEQUENCE</scope>
    <source>
        <strain evidence="2">CBS 480.64</strain>
    </source>
</reference>
<organism evidence="2 3">
    <name type="scientific">Piedraia hortae CBS 480.64</name>
    <dbReference type="NCBI Taxonomy" id="1314780"/>
    <lineage>
        <taxon>Eukaryota</taxon>
        <taxon>Fungi</taxon>
        <taxon>Dikarya</taxon>
        <taxon>Ascomycota</taxon>
        <taxon>Pezizomycotina</taxon>
        <taxon>Dothideomycetes</taxon>
        <taxon>Dothideomycetidae</taxon>
        <taxon>Capnodiales</taxon>
        <taxon>Piedraiaceae</taxon>
        <taxon>Piedraia</taxon>
    </lineage>
</organism>
<evidence type="ECO:0000313" key="2">
    <source>
        <dbReference type="EMBL" id="KAF2862373.1"/>
    </source>
</evidence>
<evidence type="ECO:0000256" key="1">
    <source>
        <dbReference type="SAM" id="MobiDB-lite"/>
    </source>
</evidence>
<evidence type="ECO:0000313" key="3">
    <source>
        <dbReference type="Proteomes" id="UP000799421"/>
    </source>
</evidence>
<accession>A0A6A7C4S5</accession>
<dbReference type="AlphaFoldDB" id="A0A6A7C4S5"/>
<feature type="region of interest" description="Disordered" evidence="1">
    <location>
        <begin position="132"/>
        <end position="151"/>
    </location>
</feature>